<accession>A0A0A2BBW3</accession>
<comment type="caution">
    <text evidence="2">The sequence shown here is derived from an EMBL/GenBank/DDBJ whole genome shotgun (WGS) entry which is preliminary data.</text>
</comment>
<evidence type="ECO:0000256" key="1">
    <source>
        <dbReference type="SAM" id="Phobius"/>
    </source>
</evidence>
<keyword evidence="1" id="KW-0472">Membrane</keyword>
<dbReference type="EMBL" id="JNAR01000006">
    <property type="protein sequence ID" value="KGG10084.1"/>
    <property type="molecule type" value="Genomic_DNA"/>
</dbReference>
<dbReference type="Proteomes" id="UP000030481">
    <property type="component" value="Unassembled WGS sequence"/>
</dbReference>
<evidence type="ECO:0000313" key="2">
    <source>
        <dbReference type="EMBL" id="KGG10084.1"/>
    </source>
</evidence>
<sequence length="125" mass="14495">MYLELGRPKDLIKAFLNLSIGLVLIIKFKTLDGSFFVILFLLTGLVFLYLLELFLSRWYQLTDNEKKKLTTFLELKKNLSKILEAINLGVGTFTKTLNFFNIGNNKLTTTTKKWVRNEKNDNIKA</sequence>
<protein>
    <submittedName>
        <fullName evidence="2">Uncharacterized protein</fullName>
    </submittedName>
</protein>
<keyword evidence="1" id="KW-0812">Transmembrane</keyword>
<evidence type="ECO:0000313" key="3">
    <source>
        <dbReference type="Proteomes" id="UP000030481"/>
    </source>
</evidence>
<keyword evidence="1" id="KW-1133">Transmembrane helix</keyword>
<reference evidence="3" key="1">
    <citation type="journal article" date="2014" name="Sci. Data">
        <title>Genomes of diverse isolates of the marine cyanobacterium Prochlorococcus.</title>
        <authorList>
            <person name="Biller S."/>
            <person name="Berube P."/>
            <person name="Thompson J."/>
            <person name="Kelly L."/>
            <person name="Roggensack S."/>
            <person name="Awad L."/>
            <person name="Roache-Johnson K."/>
            <person name="Ding H."/>
            <person name="Giovannoni S.J."/>
            <person name="Moore L.R."/>
            <person name="Chisholm S.W."/>
        </authorList>
    </citation>
    <scope>NUCLEOTIDE SEQUENCE [LARGE SCALE GENOMIC DNA]</scope>
</reference>
<gene>
    <name evidence="2" type="ORF">EV01_0491</name>
</gene>
<dbReference type="AlphaFoldDB" id="A0A0A2BBW3"/>
<name>A0A0A2BBW3_PROMR</name>
<proteinExistence type="predicted"/>
<organism evidence="2 3">
    <name type="scientific">Prochlorococcus marinus str. MIT 9401</name>
    <dbReference type="NCBI Taxonomy" id="167551"/>
    <lineage>
        <taxon>Bacteria</taxon>
        <taxon>Bacillati</taxon>
        <taxon>Cyanobacteriota</taxon>
        <taxon>Cyanophyceae</taxon>
        <taxon>Synechococcales</taxon>
        <taxon>Prochlorococcaceae</taxon>
        <taxon>Prochlorococcus</taxon>
    </lineage>
</organism>
<feature type="transmembrane region" description="Helical" evidence="1">
    <location>
        <begin position="34"/>
        <end position="59"/>
    </location>
</feature>